<dbReference type="SMART" id="SM00199">
    <property type="entry name" value="SCY"/>
    <property type="match status" value="1"/>
</dbReference>
<evidence type="ECO:0000256" key="8">
    <source>
        <dbReference type="ARBA" id="ARBA00023198"/>
    </source>
</evidence>
<evidence type="ECO:0000256" key="2">
    <source>
        <dbReference type="ARBA" id="ARBA00010868"/>
    </source>
</evidence>
<evidence type="ECO:0000259" key="10">
    <source>
        <dbReference type="SMART" id="SM00199"/>
    </source>
</evidence>
<dbReference type="InterPro" id="IPR036048">
    <property type="entry name" value="Interleukin_8-like_sf"/>
</dbReference>
<dbReference type="InterPro" id="IPR000827">
    <property type="entry name" value="Chemokine_CC_CS"/>
</dbReference>
<keyword evidence="3 9" id="KW-0145">Chemotaxis</keyword>
<proteinExistence type="inferred from homology"/>
<dbReference type="GO" id="GO:0048020">
    <property type="term" value="F:CCR chemokine receptor binding"/>
    <property type="evidence" value="ECO:0007669"/>
    <property type="project" value="TreeGrafter"/>
</dbReference>
<accession>A0A6J0HYK6</accession>
<evidence type="ECO:0000256" key="6">
    <source>
        <dbReference type="ARBA" id="ARBA00022729"/>
    </source>
</evidence>
<dbReference type="GeneID" id="108501807"/>
<reference evidence="12" key="1">
    <citation type="submission" date="2025-08" db="UniProtKB">
        <authorList>
            <consortium name="RefSeq"/>
        </authorList>
    </citation>
    <scope>IDENTIFICATION</scope>
</reference>
<dbReference type="FunFam" id="2.40.50.40:FF:000002">
    <property type="entry name" value="C-C motif chemokine"/>
    <property type="match status" value="1"/>
</dbReference>
<feature type="signal peptide" evidence="9">
    <location>
        <begin position="1"/>
        <end position="22"/>
    </location>
</feature>
<evidence type="ECO:0000256" key="3">
    <source>
        <dbReference type="ARBA" id="ARBA00022500"/>
    </source>
</evidence>
<keyword evidence="11" id="KW-1185">Reference proteome</keyword>
<dbReference type="GO" id="GO:0048245">
    <property type="term" value="P:eosinophil chemotaxis"/>
    <property type="evidence" value="ECO:0007669"/>
    <property type="project" value="TreeGrafter"/>
</dbReference>
<gene>
    <name evidence="12" type="primary">LOC108501807</name>
</gene>
<dbReference type="GO" id="GO:0070098">
    <property type="term" value="P:chemokine-mediated signaling pathway"/>
    <property type="evidence" value="ECO:0007669"/>
    <property type="project" value="TreeGrafter"/>
</dbReference>
<evidence type="ECO:0000313" key="11">
    <source>
        <dbReference type="Proteomes" id="UP000504624"/>
    </source>
</evidence>
<evidence type="ECO:0000256" key="1">
    <source>
        <dbReference type="ARBA" id="ARBA00004613"/>
    </source>
</evidence>
<sequence length="90" mass="10003">MKVSTLCLSIILVAALLSQVSPAPLGSDTTICCFGYTPRKLPQNHVKEYFYTSSKCPQPAVVFITQKNREVCANPGARWVKEYVDSLELH</sequence>
<comment type="similarity">
    <text evidence="2 9">Belongs to the intercrine beta (chemokine CC) family.</text>
</comment>
<feature type="chain" id="PRO_5027150649" description="C-C motif chemokine" evidence="9">
    <location>
        <begin position="23"/>
        <end position="90"/>
    </location>
</feature>
<protein>
    <recommendedName>
        <fullName evidence="9">C-C motif chemokine</fullName>
    </recommendedName>
</protein>
<feature type="domain" description="Chemokine interleukin-8-like" evidence="10">
    <location>
        <begin position="29"/>
        <end position="87"/>
    </location>
</feature>
<dbReference type="Proteomes" id="UP000504624">
    <property type="component" value="Unplaced"/>
</dbReference>
<keyword evidence="8" id="KW-0395">Inflammatory response</keyword>
<dbReference type="InterPro" id="IPR001811">
    <property type="entry name" value="Chemokine_IL8-like_dom"/>
</dbReference>
<evidence type="ECO:0000256" key="5">
    <source>
        <dbReference type="ARBA" id="ARBA00022525"/>
    </source>
</evidence>
<comment type="subcellular location">
    <subcellularLocation>
        <location evidence="1 9">Secreted</location>
    </subcellularLocation>
</comment>
<dbReference type="GO" id="GO:0005615">
    <property type="term" value="C:extracellular space"/>
    <property type="evidence" value="ECO:0007669"/>
    <property type="project" value="UniProtKB-KW"/>
</dbReference>
<keyword evidence="6 9" id="KW-0732">Signal</keyword>
<dbReference type="GO" id="GO:0030335">
    <property type="term" value="P:positive regulation of cell migration"/>
    <property type="evidence" value="ECO:0007669"/>
    <property type="project" value="TreeGrafter"/>
</dbReference>
<name>A0A6J0HYK6_9PASS</name>
<dbReference type="CDD" id="cd00272">
    <property type="entry name" value="Chemokine_CC"/>
    <property type="match status" value="1"/>
</dbReference>
<dbReference type="PANTHER" id="PTHR12015">
    <property type="entry name" value="SMALL INDUCIBLE CYTOKINE A"/>
    <property type="match status" value="1"/>
</dbReference>
<evidence type="ECO:0000313" key="12">
    <source>
        <dbReference type="RefSeq" id="XP_017679532.1"/>
    </source>
</evidence>
<dbReference type="Pfam" id="PF00048">
    <property type="entry name" value="IL8"/>
    <property type="match status" value="1"/>
</dbReference>
<evidence type="ECO:0000256" key="9">
    <source>
        <dbReference type="RuleBase" id="RU361150"/>
    </source>
</evidence>
<dbReference type="PROSITE" id="PS00472">
    <property type="entry name" value="SMALL_CYTOKINES_CC"/>
    <property type="match status" value="1"/>
</dbReference>
<keyword evidence="5 9" id="KW-0964">Secreted</keyword>
<evidence type="ECO:0000256" key="7">
    <source>
        <dbReference type="ARBA" id="ARBA00023157"/>
    </source>
</evidence>
<dbReference type="PANTHER" id="PTHR12015:SF170">
    <property type="entry name" value="C-C MOTIF CHEMOKINE 5"/>
    <property type="match status" value="1"/>
</dbReference>
<keyword evidence="4 9" id="KW-0202">Cytokine</keyword>
<dbReference type="OrthoDB" id="8900217at2759"/>
<dbReference type="InterPro" id="IPR039809">
    <property type="entry name" value="Chemokine_b/g/d"/>
</dbReference>
<dbReference type="SUPFAM" id="SSF54117">
    <property type="entry name" value="Interleukin 8-like chemokines"/>
    <property type="match status" value="1"/>
</dbReference>
<organism evidence="11 12">
    <name type="scientific">Lepidothrix coronata</name>
    <name type="common">blue-crowned manakin</name>
    <dbReference type="NCBI Taxonomy" id="321398"/>
    <lineage>
        <taxon>Eukaryota</taxon>
        <taxon>Metazoa</taxon>
        <taxon>Chordata</taxon>
        <taxon>Craniata</taxon>
        <taxon>Vertebrata</taxon>
        <taxon>Euteleostomi</taxon>
        <taxon>Archelosauria</taxon>
        <taxon>Archosauria</taxon>
        <taxon>Dinosauria</taxon>
        <taxon>Saurischia</taxon>
        <taxon>Theropoda</taxon>
        <taxon>Coelurosauria</taxon>
        <taxon>Aves</taxon>
        <taxon>Neognathae</taxon>
        <taxon>Neoaves</taxon>
        <taxon>Telluraves</taxon>
        <taxon>Australaves</taxon>
        <taxon>Passeriformes</taxon>
        <taxon>Pipridae</taxon>
        <taxon>Lepidothrix</taxon>
    </lineage>
</organism>
<dbReference type="GO" id="GO:0008009">
    <property type="term" value="F:chemokine activity"/>
    <property type="evidence" value="ECO:0007669"/>
    <property type="project" value="InterPro"/>
</dbReference>
<dbReference type="Gene3D" id="2.40.50.40">
    <property type="match status" value="1"/>
</dbReference>
<dbReference type="AlphaFoldDB" id="A0A6J0HYK6"/>
<evidence type="ECO:0000256" key="4">
    <source>
        <dbReference type="ARBA" id="ARBA00022514"/>
    </source>
</evidence>
<dbReference type="RefSeq" id="XP_017679532.1">
    <property type="nucleotide sequence ID" value="XM_017824043.1"/>
</dbReference>
<dbReference type="GO" id="GO:0061844">
    <property type="term" value="P:antimicrobial humoral immune response mediated by antimicrobial peptide"/>
    <property type="evidence" value="ECO:0007669"/>
    <property type="project" value="TreeGrafter"/>
</dbReference>
<dbReference type="GO" id="GO:0006954">
    <property type="term" value="P:inflammatory response"/>
    <property type="evidence" value="ECO:0007669"/>
    <property type="project" value="UniProtKB-KW"/>
</dbReference>
<keyword evidence="7" id="KW-1015">Disulfide bond</keyword>